<evidence type="ECO:0000256" key="2">
    <source>
        <dbReference type="SAM" id="SignalP"/>
    </source>
</evidence>
<dbReference type="PANTHER" id="PTHR36726:SF5">
    <property type="entry name" value="CLAVATA3_ESR (CLE) GENE FAMILY MEMBER MTCLE11"/>
    <property type="match status" value="1"/>
</dbReference>
<gene>
    <name evidence="3" type="ORF">CEY00_Acc21935</name>
</gene>
<feature type="region of interest" description="Disordered" evidence="1">
    <location>
        <begin position="57"/>
        <end position="82"/>
    </location>
</feature>
<dbReference type="OrthoDB" id="1702020at2759"/>
<dbReference type="EMBL" id="NKQK01000023">
    <property type="protein sequence ID" value="PSR95803.1"/>
    <property type="molecule type" value="Genomic_DNA"/>
</dbReference>
<evidence type="ECO:0000256" key="1">
    <source>
        <dbReference type="SAM" id="MobiDB-lite"/>
    </source>
</evidence>
<proteinExistence type="predicted"/>
<reference evidence="4" key="2">
    <citation type="journal article" date="2018" name="BMC Genomics">
        <title>A manually annotated Actinidia chinensis var. chinensis (kiwifruit) genome highlights the challenges associated with draft genomes and gene prediction in plants.</title>
        <authorList>
            <person name="Pilkington S.M."/>
            <person name="Crowhurst R."/>
            <person name="Hilario E."/>
            <person name="Nardozza S."/>
            <person name="Fraser L."/>
            <person name="Peng Y."/>
            <person name="Gunaseelan K."/>
            <person name="Simpson R."/>
            <person name="Tahir J."/>
            <person name="Deroles S.C."/>
            <person name="Templeton K."/>
            <person name="Luo Z."/>
            <person name="Davy M."/>
            <person name="Cheng C."/>
            <person name="McNeilage M."/>
            <person name="Scaglione D."/>
            <person name="Liu Y."/>
            <person name="Zhang Q."/>
            <person name="Datson P."/>
            <person name="De Silva N."/>
            <person name="Gardiner S.E."/>
            <person name="Bassett H."/>
            <person name="Chagne D."/>
            <person name="McCallum J."/>
            <person name="Dzierzon H."/>
            <person name="Deng C."/>
            <person name="Wang Y.Y."/>
            <person name="Barron L."/>
            <person name="Manako K."/>
            <person name="Bowen J."/>
            <person name="Foster T.M."/>
            <person name="Erridge Z.A."/>
            <person name="Tiffin H."/>
            <person name="Waite C.N."/>
            <person name="Davies K.M."/>
            <person name="Grierson E.P."/>
            <person name="Laing W.A."/>
            <person name="Kirk R."/>
            <person name="Chen X."/>
            <person name="Wood M."/>
            <person name="Montefiori M."/>
            <person name="Brummell D.A."/>
            <person name="Schwinn K.E."/>
            <person name="Catanach A."/>
            <person name="Fullerton C."/>
            <person name="Li D."/>
            <person name="Meiyalaghan S."/>
            <person name="Nieuwenhuizen N."/>
            <person name="Read N."/>
            <person name="Prakash R."/>
            <person name="Hunter D."/>
            <person name="Zhang H."/>
            <person name="McKenzie M."/>
            <person name="Knabel M."/>
            <person name="Harris A."/>
            <person name="Allan A.C."/>
            <person name="Gleave A."/>
            <person name="Chen A."/>
            <person name="Janssen B.J."/>
            <person name="Plunkett B."/>
            <person name="Ampomah-Dwamena C."/>
            <person name="Voogd C."/>
            <person name="Leif D."/>
            <person name="Lafferty D."/>
            <person name="Souleyre E.J.F."/>
            <person name="Varkonyi-Gasic E."/>
            <person name="Gambi F."/>
            <person name="Hanley J."/>
            <person name="Yao J.L."/>
            <person name="Cheung J."/>
            <person name="David K.M."/>
            <person name="Warren B."/>
            <person name="Marsh K."/>
            <person name="Snowden K.C."/>
            <person name="Lin-Wang K."/>
            <person name="Brian L."/>
            <person name="Martinez-Sanchez M."/>
            <person name="Wang M."/>
            <person name="Ileperuma N."/>
            <person name="Macnee N."/>
            <person name="Campin R."/>
            <person name="McAtee P."/>
            <person name="Drummond R.S.M."/>
            <person name="Espley R.V."/>
            <person name="Ireland H.S."/>
            <person name="Wu R."/>
            <person name="Atkinson R.G."/>
            <person name="Karunairetnam S."/>
            <person name="Bulley S."/>
            <person name="Chunkath S."/>
            <person name="Hanley Z."/>
            <person name="Storey R."/>
            <person name="Thrimawithana A.H."/>
            <person name="Thomson S."/>
            <person name="David C."/>
            <person name="Testolin R."/>
            <person name="Huang H."/>
            <person name="Hellens R.P."/>
            <person name="Schaffer R.J."/>
        </authorList>
    </citation>
    <scope>NUCLEOTIDE SEQUENCE [LARGE SCALE GENOMIC DNA]</scope>
    <source>
        <strain evidence="4">cv. Red5</strain>
    </source>
</reference>
<evidence type="ECO:0000313" key="3">
    <source>
        <dbReference type="EMBL" id="PSR95803.1"/>
    </source>
</evidence>
<comment type="caution">
    <text evidence="3">The sequence shown here is derived from an EMBL/GenBank/DDBJ whole genome shotgun (WGS) entry which is preliminary data.</text>
</comment>
<keyword evidence="2" id="KW-0732">Signal</keyword>
<dbReference type="Proteomes" id="UP000241394">
    <property type="component" value="Chromosome LG23"/>
</dbReference>
<dbReference type="STRING" id="1590841.A0A2R6PS28"/>
<dbReference type="FunCoup" id="A0A2R6PS28">
    <property type="interactions" value="3"/>
</dbReference>
<dbReference type="InterPro" id="IPR038821">
    <property type="entry name" value="CLE45-like"/>
</dbReference>
<name>A0A2R6PS28_ACTCC</name>
<dbReference type="AlphaFoldDB" id="A0A2R6PS28"/>
<dbReference type="PANTHER" id="PTHR36726">
    <property type="entry name" value="CLAVATA3/ESR (CLE)-RELATED PROTEIN 45"/>
    <property type="match status" value="1"/>
</dbReference>
<feature type="chain" id="PRO_5015348464" evidence="2">
    <location>
        <begin position="25"/>
        <end position="82"/>
    </location>
</feature>
<reference evidence="3 4" key="1">
    <citation type="submission" date="2017-07" db="EMBL/GenBank/DDBJ databases">
        <title>An improved, manually edited Actinidia chinensis var. chinensis (kiwifruit) genome highlights the challenges associated with draft genomes and gene prediction in plants.</title>
        <authorList>
            <person name="Pilkington S."/>
            <person name="Crowhurst R."/>
            <person name="Hilario E."/>
            <person name="Nardozza S."/>
            <person name="Fraser L."/>
            <person name="Peng Y."/>
            <person name="Gunaseelan K."/>
            <person name="Simpson R."/>
            <person name="Tahir J."/>
            <person name="Deroles S."/>
            <person name="Templeton K."/>
            <person name="Luo Z."/>
            <person name="Davy M."/>
            <person name="Cheng C."/>
            <person name="Mcneilage M."/>
            <person name="Scaglione D."/>
            <person name="Liu Y."/>
            <person name="Zhang Q."/>
            <person name="Datson P."/>
            <person name="De Silva N."/>
            <person name="Gardiner S."/>
            <person name="Bassett H."/>
            <person name="Chagne D."/>
            <person name="Mccallum J."/>
            <person name="Dzierzon H."/>
            <person name="Deng C."/>
            <person name="Wang Y.-Y."/>
            <person name="Barron N."/>
            <person name="Manako K."/>
            <person name="Bowen J."/>
            <person name="Foster T."/>
            <person name="Erridge Z."/>
            <person name="Tiffin H."/>
            <person name="Waite C."/>
            <person name="Davies K."/>
            <person name="Grierson E."/>
            <person name="Laing W."/>
            <person name="Kirk R."/>
            <person name="Chen X."/>
            <person name="Wood M."/>
            <person name="Montefiori M."/>
            <person name="Brummell D."/>
            <person name="Schwinn K."/>
            <person name="Catanach A."/>
            <person name="Fullerton C."/>
            <person name="Li D."/>
            <person name="Meiyalaghan S."/>
            <person name="Nieuwenhuizen N."/>
            <person name="Read N."/>
            <person name="Prakash R."/>
            <person name="Hunter D."/>
            <person name="Zhang H."/>
            <person name="Mckenzie M."/>
            <person name="Knabel M."/>
            <person name="Harris A."/>
            <person name="Allan A."/>
            <person name="Chen A."/>
            <person name="Janssen B."/>
            <person name="Plunkett B."/>
            <person name="Dwamena C."/>
            <person name="Voogd C."/>
            <person name="Leif D."/>
            <person name="Lafferty D."/>
            <person name="Souleyre E."/>
            <person name="Varkonyi-Gasic E."/>
            <person name="Gambi F."/>
            <person name="Hanley J."/>
            <person name="Yao J.-L."/>
            <person name="Cheung J."/>
            <person name="David K."/>
            <person name="Warren B."/>
            <person name="Marsh K."/>
            <person name="Snowden K."/>
            <person name="Lin-Wang K."/>
            <person name="Brian L."/>
            <person name="Martinez-Sanchez M."/>
            <person name="Wang M."/>
            <person name="Ileperuma N."/>
            <person name="Macnee N."/>
            <person name="Campin R."/>
            <person name="Mcatee P."/>
            <person name="Drummond R."/>
            <person name="Espley R."/>
            <person name="Ireland H."/>
            <person name="Wu R."/>
            <person name="Atkinson R."/>
            <person name="Karunairetnam S."/>
            <person name="Bulley S."/>
            <person name="Chunkath S."/>
            <person name="Hanley Z."/>
            <person name="Storey R."/>
            <person name="Thrimawithana A."/>
            <person name="Thomson S."/>
            <person name="David C."/>
            <person name="Testolin R."/>
        </authorList>
    </citation>
    <scope>NUCLEOTIDE SEQUENCE [LARGE SCALE GENOMIC DNA]</scope>
    <source>
        <strain evidence="4">cv. Red5</strain>
        <tissue evidence="3">Young leaf</tissue>
    </source>
</reference>
<organism evidence="3 4">
    <name type="scientific">Actinidia chinensis var. chinensis</name>
    <name type="common">Chinese soft-hair kiwi</name>
    <dbReference type="NCBI Taxonomy" id="1590841"/>
    <lineage>
        <taxon>Eukaryota</taxon>
        <taxon>Viridiplantae</taxon>
        <taxon>Streptophyta</taxon>
        <taxon>Embryophyta</taxon>
        <taxon>Tracheophyta</taxon>
        <taxon>Spermatophyta</taxon>
        <taxon>Magnoliopsida</taxon>
        <taxon>eudicotyledons</taxon>
        <taxon>Gunneridae</taxon>
        <taxon>Pentapetalae</taxon>
        <taxon>asterids</taxon>
        <taxon>Ericales</taxon>
        <taxon>Actinidiaceae</taxon>
        <taxon>Actinidia</taxon>
    </lineage>
</organism>
<dbReference type="Gramene" id="PSR95803">
    <property type="protein sequence ID" value="PSR95803"/>
    <property type="gene ID" value="CEY00_Acc21935"/>
</dbReference>
<dbReference type="OMA" id="LRWDRDM"/>
<protein>
    <submittedName>
        <fullName evidence="3">CLE45p like</fullName>
    </submittedName>
</protein>
<keyword evidence="4" id="KW-1185">Reference proteome</keyword>
<evidence type="ECO:0000313" key="4">
    <source>
        <dbReference type="Proteomes" id="UP000241394"/>
    </source>
</evidence>
<sequence>MGYKIAILLVCIGFLSLQPETVSGLRSMDLLILTNSRILKTVGVAVLQTPETLAPVPSMAFDPNQSGKRTVGGGSDPIHNRG</sequence>
<dbReference type="InParanoid" id="A0A2R6PS28"/>
<feature type="signal peptide" evidence="2">
    <location>
        <begin position="1"/>
        <end position="24"/>
    </location>
</feature>
<accession>A0A2R6PS28</accession>